<gene>
    <name evidence="4" type="ORF">ACFS2C_07645</name>
</gene>
<evidence type="ECO:0000259" key="3">
    <source>
        <dbReference type="Pfam" id="PF08028"/>
    </source>
</evidence>
<evidence type="ECO:0000313" key="4">
    <source>
        <dbReference type="EMBL" id="MFD2799259.1"/>
    </source>
</evidence>
<evidence type="ECO:0000256" key="1">
    <source>
        <dbReference type="ARBA" id="ARBA00023002"/>
    </source>
</evidence>
<feature type="chain" id="PRO_5047266774" description="Acyl-CoA dehydrogenase C-terminal domain-containing protein" evidence="2">
    <location>
        <begin position="20"/>
        <end position="496"/>
    </location>
</feature>
<organism evidence="4 5">
    <name type="scientific">Prauserella oleivorans</name>
    <dbReference type="NCBI Taxonomy" id="1478153"/>
    <lineage>
        <taxon>Bacteria</taxon>
        <taxon>Bacillati</taxon>
        <taxon>Actinomycetota</taxon>
        <taxon>Actinomycetes</taxon>
        <taxon>Pseudonocardiales</taxon>
        <taxon>Pseudonocardiaceae</taxon>
        <taxon>Prauserella</taxon>
    </lineage>
</organism>
<dbReference type="InterPro" id="IPR009100">
    <property type="entry name" value="AcylCoA_DH/oxidase_NM_dom_sf"/>
</dbReference>
<keyword evidence="5" id="KW-1185">Reference proteome</keyword>
<dbReference type="SUPFAM" id="SSF55961">
    <property type="entry name" value="Bet v1-like"/>
    <property type="match status" value="1"/>
</dbReference>
<keyword evidence="1" id="KW-0560">Oxidoreductase</keyword>
<dbReference type="InterPro" id="IPR046373">
    <property type="entry name" value="Acyl-CoA_Oxase/DH_mid-dom_sf"/>
</dbReference>
<protein>
    <recommendedName>
        <fullName evidence="3">Acyl-CoA dehydrogenase C-terminal domain-containing protein</fullName>
    </recommendedName>
</protein>
<name>A0ABW5W7U5_9PSEU</name>
<dbReference type="Pfam" id="PF08028">
    <property type="entry name" value="Acyl-CoA_dh_2"/>
    <property type="match status" value="1"/>
</dbReference>
<evidence type="ECO:0000313" key="5">
    <source>
        <dbReference type="Proteomes" id="UP001597478"/>
    </source>
</evidence>
<dbReference type="SUPFAM" id="SSF56645">
    <property type="entry name" value="Acyl-CoA dehydrogenase NM domain-like"/>
    <property type="match status" value="1"/>
</dbReference>
<feature type="signal peptide" evidence="2">
    <location>
        <begin position="1"/>
        <end position="19"/>
    </location>
</feature>
<dbReference type="EMBL" id="JBHUOF010000007">
    <property type="protein sequence ID" value="MFD2799259.1"/>
    <property type="molecule type" value="Genomic_DNA"/>
</dbReference>
<dbReference type="Gene3D" id="2.40.110.10">
    <property type="entry name" value="Butyryl-CoA Dehydrogenase, subunit A, domain 2"/>
    <property type="match status" value="1"/>
</dbReference>
<keyword evidence="2" id="KW-0732">Signal</keyword>
<dbReference type="Gene3D" id="1.20.140.10">
    <property type="entry name" value="Butyryl-CoA Dehydrogenase, subunit A, domain 3"/>
    <property type="match status" value="1"/>
</dbReference>
<accession>A0ABW5W7U5</accession>
<dbReference type="RefSeq" id="WP_377386018.1">
    <property type="nucleotide sequence ID" value="NZ_JBHSAN010000006.1"/>
</dbReference>
<feature type="domain" description="Acyl-CoA dehydrogenase C-terminal" evidence="3">
    <location>
        <begin position="365"/>
        <end position="479"/>
    </location>
</feature>
<proteinExistence type="predicted"/>
<evidence type="ECO:0000256" key="2">
    <source>
        <dbReference type="SAM" id="SignalP"/>
    </source>
</evidence>
<dbReference type="Proteomes" id="UP001597478">
    <property type="component" value="Unassembled WGS sequence"/>
</dbReference>
<dbReference type="Gene3D" id="1.10.540.10">
    <property type="entry name" value="Acyl-CoA dehydrogenase/oxidase, N-terminal domain"/>
    <property type="match status" value="1"/>
</dbReference>
<sequence length="496" mass="51880">MTRTYRIAAPAAWAWPVLASPQSWPSLGAGELTVRLLRKQGRRALYRASGRGVEVTFLVVAGAESATLHPVPDDADLADPGPPVLTWTVQELSADECELRWTAHDRIPPPLDAFWTDPACSGVVASWAADIHHARTQPDPLAAASALAAMARADAPHAEAAGTLGMGTVTALRATGLFRLGLPKALGGADVEPRTIVSAVAELSRADAAAGWCASISANQSAYTAWLDEDVARDMADDDGGPVVAGATAISGRAEPAGDTVLVTGRWRFNSGCLHADWLVAGVSMPADEGRIPVLAFVRPEDATILGTWDVVGLAGTGSHDVVLEQTPVPRRRIAPLFTMPARAGGTLHRLSPYNIQAVFMLGVPLGLARGALDELTRLVGTPDARAAVELARLETDLAAARALALDTVDGYWCELATAAALPPASQARLALVLRHAVDTAKRITATAARLAGPDTPAHATLRRFVRDAFAVGAHLAVSDEIYERNAGRLYAGAAG</sequence>
<dbReference type="InterPro" id="IPR037069">
    <property type="entry name" value="AcylCoA_DH/ox_N_sf"/>
</dbReference>
<comment type="caution">
    <text evidence="4">The sequence shown here is derived from an EMBL/GenBank/DDBJ whole genome shotgun (WGS) entry which is preliminary data.</text>
</comment>
<dbReference type="InterPro" id="IPR013107">
    <property type="entry name" value="Acyl-CoA_DH_C"/>
</dbReference>
<reference evidence="5" key="1">
    <citation type="journal article" date="2019" name="Int. J. Syst. Evol. Microbiol.">
        <title>The Global Catalogue of Microorganisms (GCM) 10K type strain sequencing project: providing services to taxonomists for standard genome sequencing and annotation.</title>
        <authorList>
            <consortium name="The Broad Institute Genomics Platform"/>
            <consortium name="The Broad Institute Genome Sequencing Center for Infectious Disease"/>
            <person name="Wu L."/>
            <person name="Ma J."/>
        </authorList>
    </citation>
    <scope>NUCLEOTIDE SEQUENCE [LARGE SCALE GENOMIC DNA]</scope>
    <source>
        <strain evidence="5">IBRC-M 10906</strain>
    </source>
</reference>